<dbReference type="Gene3D" id="3.90.50.10">
    <property type="entry name" value="Photosynthetic Reaction Center, subunit H, domain 2"/>
    <property type="match status" value="2"/>
</dbReference>
<dbReference type="Pfam" id="PF05239">
    <property type="entry name" value="PRC"/>
    <property type="match status" value="1"/>
</dbReference>
<evidence type="ECO:0000259" key="2">
    <source>
        <dbReference type="Pfam" id="PF05239"/>
    </source>
</evidence>
<dbReference type="InterPro" id="IPR011033">
    <property type="entry name" value="PRC_barrel-like_sf"/>
</dbReference>
<feature type="domain" description="PRC-barrel" evidence="2">
    <location>
        <begin position="91"/>
        <end position="160"/>
    </location>
</feature>
<dbReference type="GO" id="GO:0030077">
    <property type="term" value="C:plasma membrane light-harvesting complex"/>
    <property type="evidence" value="ECO:0007669"/>
    <property type="project" value="InterPro"/>
</dbReference>
<comment type="caution">
    <text evidence="3">The sequence shown here is derived from an EMBL/GenBank/DDBJ whole genome shotgun (WGS) entry which is preliminary data.</text>
</comment>
<accession>A0A841PUJ6</accession>
<dbReference type="InterPro" id="IPR014747">
    <property type="entry name" value="Bac_photo_RC_H_C"/>
</dbReference>
<keyword evidence="4" id="KW-1185">Reference proteome</keyword>
<dbReference type="Proteomes" id="UP000581688">
    <property type="component" value="Unassembled WGS sequence"/>
</dbReference>
<evidence type="ECO:0000313" key="3">
    <source>
        <dbReference type="EMBL" id="MBB6452677.1"/>
    </source>
</evidence>
<gene>
    <name evidence="3" type="ORF">HNQ94_001123</name>
</gene>
<proteinExistence type="predicted"/>
<sequence>MDDGSLNVLASKETIQNAPNQKEDEPISKQAEEELESYYGWPNYWGGLGPWGGFASPLEFMDVHSNGLKEEPPNEYEANYHLRSAKDIKDDPIGFTVEATDEQVGNIYDFVVSEDSWEIKYIVVETQKVLPTRYVLLATDKVTELNWAEKKVYVNQTADEVKQGEDIELNFSSTK</sequence>
<dbReference type="AlphaFoldDB" id="A0A841PUJ6"/>
<dbReference type="GO" id="GO:0019684">
    <property type="term" value="P:photosynthesis, light reaction"/>
    <property type="evidence" value="ECO:0007669"/>
    <property type="project" value="InterPro"/>
</dbReference>
<dbReference type="InterPro" id="IPR027275">
    <property type="entry name" value="PRC-brl_dom"/>
</dbReference>
<feature type="region of interest" description="Disordered" evidence="1">
    <location>
        <begin position="1"/>
        <end position="28"/>
    </location>
</feature>
<name>A0A841PUJ6_9BACI</name>
<evidence type="ECO:0000256" key="1">
    <source>
        <dbReference type="SAM" id="MobiDB-lite"/>
    </source>
</evidence>
<dbReference type="SUPFAM" id="SSF50346">
    <property type="entry name" value="PRC-barrel domain"/>
    <property type="match status" value="2"/>
</dbReference>
<organism evidence="3 4">
    <name type="scientific">Salirhabdus euzebyi</name>
    <dbReference type="NCBI Taxonomy" id="394506"/>
    <lineage>
        <taxon>Bacteria</taxon>
        <taxon>Bacillati</taxon>
        <taxon>Bacillota</taxon>
        <taxon>Bacilli</taxon>
        <taxon>Bacillales</taxon>
        <taxon>Bacillaceae</taxon>
        <taxon>Salirhabdus</taxon>
    </lineage>
</organism>
<dbReference type="EMBL" id="JACHGH010000003">
    <property type="protein sequence ID" value="MBB6452677.1"/>
    <property type="molecule type" value="Genomic_DNA"/>
</dbReference>
<evidence type="ECO:0000313" key="4">
    <source>
        <dbReference type="Proteomes" id="UP000581688"/>
    </source>
</evidence>
<protein>
    <recommendedName>
        <fullName evidence="2">PRC-barrel domain-containing protein</fullName>
    </recommendedName>
</protein>
<reference evidence="3 4" key="1">
    <citation type="submission" date="2020-08" db="EMBL/GenBank/DDBJ databases">
        <title>Genomic Encyclopedia of Type Strains, Phase IV (KMG-IV): sequencing the most valuable type-strain genomes for metagenomic binning, comparative biology and taxonomic classification.</title>
        <authorList>
            <person name="Goeker M."/>
        </authorList>
    </citation>
    <scope>NUCLEOTIDE SEQUENCE [LARGE SCALE GENOMIC DNA]</scope>
    <source>
        <strain evidence="3 4">DSM 19612</strain>
    </source>
</reference>